<dbReference type="Pfam" id="PF00905">
    <property type="entry name" value="Transpeptidase"/>
    <property type="match status" value="1"/>
</dbReference>
<evidence type="ECO:0000313" key="4">
    <source>
        <dbReference type="EMBL" id="GAA2915652.1"/>
    </source>
</evidence>
<evidence type="ECO:0000313" key="5">
    <source>
        <dbReference type="Proteomes" id="UP001501102"/>
    </source>
</evidence>
<evidence type="ECO:0000259" key="3">
    <source>
        <dbReference type="Pfam" id="PF21922"/>
    </source>
</evidence>
<proteinExistence type="predicted"/>
<keyword evidence="5" id="KW-1185">Reference proteome</keyword>
<feature type="compositionally biased region" description="Basic residues" evidence="1">
    <location>
        <begin position="462"/>
        <end position="472"/>
    </location>
</feature>
<evidence type="ECO:0000256" key="1">
    <source>
        <dbReference type="SAM" id="MobiDB-lite"/>
    </source>
</evidence>
<evidence type="ECO:0000259" key="2">
    <source>
        <dbReference type="Pfam" id="PF00905"/>
    </source>
</evidence>
<gene>
    <name evidence="4" type="ORF">GCM10020221_09260</name>
</gene>
<feature type="compositionally biased region" description="Basic and acidic residues" evidence="1">
    <location>
        <begin position="426"/>
        <end position="435"/>
    </location>
</feature>
<dbReference type="Gene3D" id="3.40.710.10">
    <property type="entry name" value="DD-peptidase/beta-lactamase superfamily"/>
    <property type="match status" value="1"/>
</dbReference>
<feature type="region of interest" description="Disordered" evidence="1">
    <location>
        <begin position="325"/>
        <end position="491"/>
    </location>
</feature>
<dbReference type="SUPFAM" id="SSF56519">
    <property type="entry name" value="Penicillin binding protein dimerisation domain"/>
    <property type="match status" value="1"/>
</dbReference>
<sequence>MNKPVRRVALFSGLLVLSLLIRSTWLQFAQADELANNEHNRRVKINTYAQPRGDIVVGGNPVTGSAPTTGGDLKYKRTYKNGPMYAPVTGYTSQIYGSNQLEYVYNKFLTGTDDKLFLQRTTDMLSGKKPQGGDVVTTIDPKAQKAAYEGLAKYKGAAVAIDPSTGRILALASTPSYDPSVFSGEGSKDQKAWEKLEKDKDKPLSNRAIKELYPSGSTFKILTAAAAIDHGLYTDINAPTDSPYPWNLPDTVTPMKNENESAPCRNASLKVAMQYSCNNVFAKIAAELGQDKMRETAEKFGFDKDVFMPVSVVKSIYPTKLNRPQTALTGIGQGDLRATPFPDRHDDRRHRQRRQADEADPGGQAARPGPVHRRADQARDHGPGRLPRDREEAPGDDGVHGQGGHRQGGADRRHHRRRQDRHRTARREQRQDPVRLVRLLRQAGRRLPGRGRGLHRPGGLGRRPRRRVRRRARGTDREEDHGSGHQEVSVA</sequence>
<protein>
    <recommendedName>
        <fullName evidence="6">Penicillin-binding protein</fullName>
    </recommendedName>
</protein>
<dbReference type="PANTHER" id="PTHR30627">
    <property type="entry name" value="PEPTIDOGLYCAN D,D-TRANSPEPTIDASE"/>
    <property type="match status" value="1"/>
</dbReference>
<dbReference type="InterPro" id="IPR001460">
    <property type="entry name" value="PCN-bd_Tpept"/>
</dbReference>
<dbReference type="Gene3D" id="3.90.1310.10">
    <property type="entry name" value="Penicillin-binding protein 2a (Domain 2)"/>
    <property type="match status" value="1"/>
</dbReference>
<feature type="domain" description="Penicillin-binding protein transpeptidase" evidence="2">
    <location>
        <begin position="156"/>
        <end position="341"/>
    </location>
</feature>
<feature type="compositionally biased region" description="Basic residues" evidence="1">
    <location>
        <begin position="443"/>
        <end position="455"/>
    </location>
</feature>
<dbReference type="InterPro" id="IPR036138">
    <property type="entry name" value="PBP_dimer_sf"/>
</dbReference>
<organism evidence="4 5">
    <name type="scientific">Streptomyces thioluteus</name>
    <dbReference type="NCBI Taxonomy" id="66431"/>
    <lineage>
        <taxon>Bacteria</taxon>
        <taxon>Bacillati</taxon>
        <taxon>Actinomycetota</taxon>
        <taxon>Actinomycetes</taxon>
        <taxon>Kitasatosporales</taxon>
        <taxon>Streptomycetaceae</taxon>
        <taxon>Streptomyces</taxon>
    </lineage>
</organism>
<dbReference type="EMBL" id="BAAAXZ010000034">
    <property type="protein sequence ID" value="GAA2915652.1"/>
    <property type="molecule type" value="Genomic_DNA"/>
</dbReference>
<dbReference type="InterPro" id="IPR050515">
    <property type="entry name" value="Beta-lactam/transpept"/>
</dbReference>
<reference evidence="4 5" key="1">
    <citation type="journal article" date="2019" name="Int. J. Syst. Evol. Microbiol.">
        <title>The Global Catalogue of Microorganisms (GCM) 10K type strain sequencing project: providing services to taxonomists for standard genome sequencing and annotation.</title>
        <authorList>
            <consortium name="The Broad Institute Genomics Platform"/>
            <consortium name="The Broad Institute Genome Sequencing Center for Infectious Disease"/>
            <person name="Wu L."/>
            <person name="Ma J."/>
        </authorList>
    </citation>
    <scope>NUCLEOTIDE SEQUENCE [LARGE SCALE GENOMIC DNA]</scope>
    <source>
        <strain evidence="4 5">JCM 4087</strain>
    </source>
</reference>
<name>A0ABN3WHF5_STRTU</name>
<feature type="compositionally biased region" description="Basic and acidic residues" evidence="1">
    <location>
        <begin position="473"/>
        <end position="484"/>
    </location>
</feature>
<dbReference type="InterPro" id="IPR054120">
    <property type="entry name" value="PBPA_dimer"/>
</dbReference>
<dbReference type="InterPro" id="IPR012338">
    <property type="entry name" value="Beta-lactam/transpept-like"/>
</dbReference>
<feature type="compositionally biased region" description="Basic and acidic residues" evidence="1">
    <location>
        <begin position="373"/>
        <end position="399"/>
    </location>
</feature>
<feature type="compositionally biased region" description="Basic residues" evidence="1">
    <location>
        <begin position="412"/>
        <end position="425"/>
    </location>
</feature>
<accession>A0ABN3WHF5</accession>
<dbReference type="Pfam" id="PF21922">
    <property type="entry name" value="PBP_dimer_2"/>
    <property type="match status" value="1"/>
</dbReference>
<feature type="domain" description="Penicillin binding protein A dimerisation" evidence="3">
    <location>
        <begin position="52"/>
        <end position="135"/>
    </location>
</feature>
<dbReference type="Proteomes" id="UP001501102">
    <property type="component" value="Unassembled WGS sequence"/>
</dbReference>
<comment type="caution">
    <text evidence="4">The sequence shown here is derived from an EMBL/GenBank/DDBJ whole genome shotgun (WGS) entry which is preliminary data.</text>
</comment>
<dbReference type="SUPFAM" id="SSF56601">
    <property type="entry name" value="beta-lactamase/transpeptidase-like"/>
    <property type="match status" value="1"/>
</dbReference>
<evidence type="ECO:0008006" key="6">
    <source>
        <dbReference type="Google" id="ProtNLM"/>
    </source>
</evidence>
<dbReference type="PANTHER" id="PTHR30627:SF24">
    <property type="entry name" value="PENICILLIN-BINDING PROTEIN 4B"/>
    <property type="match status" value="1"/>
</dbReference>